<evidence type="ECO:0000256" key="1">
    <source>
        <dbReference type="SAM" id="MobiDB-lite"/>
    </source>
</evidence>
<proteinExistence type="predicted"/>
<name>I3R1F8_HALMT</name>
<dbReference type="EMBL" id="CP001868">
    <property type="protein sequence ID" value="AFK18068.1"/>
    <property type="molecule type" value="Genomic_DNA"/>
</dbReference>
<feature type="compositionally biased region" description="Basic and acidic residues" evidence="1">
    <location>
        <begin position="61"/>
        <end position="82"/>
    </location>
</feature>
<feature type="compositionally biased region" description="Polar residues" evidence="1">
    <location>
        <begin position="46"/>
        <end position="60"/>
    </location>
</feature>
<dbReference type="Proteomes" id="UP000006469">
    <property type="component" value="Chromosome"/>
</dbReference>
<feature type="compositionally biased region" description="Polar residues" evidence="1">
    <location>
        <begin position="1"/>
        <end position="14"/>
    </location>
</feature>
<accession>I3R1F8</accession>
<feature type="region of interest" description="Disordered" evidence="1">
    <location>
        <begin position="1"/>
        <end position="31"/>
    </location>
</feature>
<gene>
    <name evidence="2" type="ordered locus">HFX_0329</name>
</gene>
<dbReference type="HOGENOM" id="CLU_2433754_0_0_2"/>
<evidence type="ECO:0000313" key="2">
    <source>
        <dbReference type="EMBL" id="AFK18068.1"/>
    </source>
</evidence>
<dbReference type="KEGG" id="hme:HFX_0329"/>
<reference evidence="2 3" key="1">
    <citation type="journal article" date="2012" name="J. Bacteriol.">
        <title>Complete genome sequence of the metabolically versatile halophilic archaeon Haloferax mediterranei, a poly(3-hydroxybutyrate-co-3-hydroxyvalerate) producer.</title>
        <authorList>
            <person name="Han J."/>
            <person name="Zhang F."/>
            <person name="Hou J."/>
            <person name="Liu X."/>
            <person name="Li M."/>
            <person name="Liu H."/>
            <person name="Cai L."/>
            <person name="Zhang B."/>
            <person name="Chen Y."/>
            <person name="Zhou J."/>
            <person name="Hu S."/>
            <person name="Xiang H."/>
        </authorList>
    </citation>
    <scope>NUCLEOTIDE SEQUENCE [LARGE SCALE GENOMIC DNA]</scope>
    <source>
        <strain evidence="3">ATCC 33500 / DSM 1411 / JCM 8866 / NBRC 14739 / NCIMB 2177 / R-4</strain>
    </source>
</reference>
<feature type="region of interest" description="Disordered" evidence="1">
    <location>
        <begin position="46"/>
        <end position="90"/>
    </location>
</feature>
<dbReference type="AlphaFoldDB" id="I3R1F8"/>
<evidence type="ECO:0000313" key="3">
    <source>
        <dbReference type="Proteomes" id="UP000006469"/>
    </source>
</evidence>
<organism evidence="2 3">
    <name type="scientific">Haloferax mediterranei (strain ATCC 33500 / DSM 1411 / JCM 8866 / NBRC 14739 / NCIMB 2177 / R-4)</name>
    <name type="common">Halobacterium mediterranei</name>
    <dbReference type="NCBI Taxonomy" id="523841"/>
    <lineage>
        <taxon>Archaea</taxon>
        <taxon>Methanobacteriati</taxon>
        <taxon>Methanobacteriota</taxon>
        <taxon>Stenosarchaea group</taxon>
        <taxon>Halobacteria</taxon>
        <taxon>Halobacteriales</taxon>
        <taxon>Haloferacaceae</taxon>
        <taxon>Haloferax</taxon>
    </lineage>
</organism>
<protein>
    <submittedName>
        <fullName evidence="2">Uncharacterized protein</fullName>
    </submittedName>
</protein>
<sequence length="90" mass="9691">MNQGATRASASRATEVQIPARQSLADLRKPSGCSVPVRAYVSVESITHQQSLSSTGSRKYQQQEDESHQEDAPTDDSGERDVPVCGFDGP</sequence>